<comment type="similarity">
    <text evidence="1">Belongs to the peptidase M1 family.</text>
</comment>
<dbReference type="AlphaFoldDB" id="E2ADF3"/>
<evidence type="ECO:0000313" key="3">
    <source>
        <dbReference type="EMBL" id="EFN68569.1"/>
    </source>
</evidence>
<keyword evidence="3" id="KW-0031">Aminopeptidase</keyword>
<dbReference type="PANTHER" id="PTHR11533:SF301">
    <property type="entry name" value="AMINOPEPTIDASE"/>
    <property type="match status" value="1"/>
</dbReference>
<keyword evidence="3" id="KW-0378">Hydrolase</keyword>
<dbReference type="Gene3D" id="2.60.40.1910">
    <property type="match status" value="1"/>
</dbReference>
<dbReference type="OrthoDB" id="10031169at2759"/>
<reference evidence="3 4" key="1">
    <citation type="journal article" date="2010" name="Science">
        <title>Genomic comparison of the ants Camponotus floridanus and Harpegnathos saltator.</title>
        <authorList>
            <person name="Bonasio R."/>
            <person name="Zhang G."/>
            <person name="Ye C."/>
            <person name="Mutti N.S."/>
            <person name="Fang X."/>
            <person name="Qin N."/>
            <person name="Donahue G."/>
            <person name="Yang P."/>
            <person name="Li Q."/>
            <person name="Li C."/>
            <person name="Zhang P."/>
            <person name="Huang Z."/>
            <person name="Berger S.L."/>
            <person name="Reinberg D."/>
            <person name="Wang J."/>
            <person name="Liebig J."/>
        </authorList>
    </citation>
    <scope>NUCLEOTIDE SEQUENCE [LARGE SCALE GENOMIC DNA]</scope>
    <source>
        <strain evidence="4">C129</strain>
    </source>
</reference>
<evidence type="ECO:0000259" key="2">
    <source>
        <dbReference type="Pfam" id="PF11838"/>
    </source>
</evidence>
<dbReference type="EMBL" id="GL438749">
    <property type="protein sequence ID" value="EFN68569.1"/>
    <property type="molecule type" value="Genomic_DNA"/>
</dbReference>
<dbReference type="GO" id="GO:0042277">
    <property type="term" value="F:peptide binding"/>
    <property type="evidence" value="ECO:0007669"/>
    <property type="project" value="TreeGrafter"/>
</dbReference>
<accession>E2ADF3</accession>
<dbReference type="OMA" id="ANEWITF"/>
<keyword evidence="3" id="KW-0645">Protease</keyword>
<evidence type="ECO:0000256" key="1">
    <source>
        <dbReference type="ARBA" id="ARBA00010136"/>
    </source>
</evidence>
<organism evidence="4">
    <name type="scientific">Camponotus floridanus</name>
    <name type="common">Florida carpenter ant</name>
    <dbReference type="NCBI Taxonomy" id="104421"/>
    <lineage>
        <taxon>Eukaryota</taxon>
        <taxon>Metazoa</taxon>
        <taxon>Ecdysozoa</taxon>
        <taxon>Arthropoda</taxon>
        <taxon>Hexapoda</taxon>
        <taxon>Insecta</taxon>
        <taxon>Pterygota</taxon>
        <taxon>Neoptera</taxon>
        <taxon>Endopterygota</taxon>
        <taxon>Hymenoptera</taxon>
        <taxon>Apocrita</taxon>
        <taxon>Aculeata</taxon>
        <taxon>Formicoidea</taxon>
        <taxon>Formicidae</taxon>
        <taxon>Formicinae</taxon>
        <taxon>Camponotus</taxon>
    </lineage>
</organism>
<dbReference type="GO" id="GO:0008270">
    <property type="term" value="F:zinc ion binding"/>
    <property type="evidence" value="ECO:0007669"/>
    <property type="project" value="TreeGrafter"/>
</dbReference>
<dbReference type="GO" id="GO:0043171">
    <property type="term" value="P:peptide catabolic process"/>
    <property type="evidence" value="ECO:0007669"/>
    <property type="project" value="TreeGrafter"/>
</dbReference>
<dbReference type="GO" id="GO:0005737">
    <property type="term" value="C:cytoplasm"/>
    <property type="evidence" value="ECO:0007669"/>
    <property type="project" value="TreeGrafter"/>
</dbReference>
<protein>
    <submittedName>
        <fullName evidence="3">Aminopeptidase N</fullName>
    </submittedName>
</protein>
<name>E2ADF3_CAMFO</name>
<dbReference type="InterPro" id="IPR050344">
    <property type="entry name" value="Peptidase_M1_aminopeptidases"/>
</dbReference>
<dbReference type="Proteomes" id="UP000000311">
    <property type="component" value="Unassembled WGS sequence"/>
</dbReference>
<dbReference type="Gene3D" id="1.25.50.20">
    <property type="match status" value="1"/>
</dbReference>
<dbReference type="GO" id="GO:0006508">
    <property type="term" value="P:proteolysis"/>
    <property type="evidence" value="ECO:0007669"/>
    <property type="project" value="TreeGrafter"/>
</dbReference>
<sequence length="196" mass="23998">MIDSWATQSCFSVLEVMRNYSSNTVTISIRFHNKLDVEQYYIPVTYTTESKLNFNITWTNITWLTPRHSEIKFFFEEDQWIIFNLQQAGYYRVYYDTENWRKIGRYLNSKEYENIHVLNRAQIIDDAFHFAVDKELEFSVFWKIAQYLSNERDYIAWYPMIKAFEFMSNIFVFLWYYPQFQVNIINFIKKLSTKLI</sequence>
<evidence type="ECO:0000313" key="4">
    <source>
        <dbReference type="Proteomes" id="UP000000311"/>
    </source>
</evidence>
<dbReference type="GO" id="GO:0016020">
    <property type="term" value="C:membrane"/>
    <property type="evidence" value="ECO:0007669"/>
    <property type="project" value="TreeGrafter"/>
</dbReference>
<gene>
    <name evidence="3" type="ORF">EAG_07169</name>
</gene>
<feature type="domain" description="ERAP1-like C-terminal" evidence="2">
    <location>
        <begin position="80"/>
        <end position="193"/>
    </location>
</feature>
<dbReference type="InterPro" id="IPR024571">
    <property type="entry name" value="ERAP1-like_C_dom"/>
</dbReference>
<dbReference type="InParanoid" id="E2ADF3"/>
<proteinExistence type="inferred from homology"/>
<dbReference type="PANTHER" id="PTHR11533">
    <property type="entry name" value="PROTEASE M1 ZINC METALLOPROTEASE"/>
    <property type="match status" value="1"/>
</dbReference>
<keyword evidence="4" id="KW-1185">Reference proteome</keyword>
<dbReference type="GO" id="GO:0070006">
    <property type="term" value="F:metalloaminopeptidase activity"/>
    <property type="evidence" value="ECO:0007669"/>
    <property type="project" value="TreeGrafter"/>
</dbReference>
<dbReference type="GO" id="GO:0005615">
    <property type="term" value="C:extracellular space"/>
    <property type="evidence" value="ECO:0007669"/>
    <property type="project" value="TreeGrafter"/>
</dbReference>
<dbReference type="Pfam" id="PF11838">
    <property type="entry name" value="ERAP1_C"/>
    <property type="match status" value="1"/>
</dbReference>